<keyword evidence="9" id="KW-1185">Reference proteome</keyword>
<evidence type="ECO:0000313" key="8">
    <source>
        <dbReference type="EMBL" id="MBP1971521.1"/>
    </source>
</evidence>
<comment type="subcellular location">
    <subcellularLocation>
        <location evidence="1">Cell membrane</location>
        <topology evidence="1">Multi-pass membrane protein</topology>
    </subcellularLocation>
</comment>
<dbReference type="InterPro" id="IPR052714">
    <property type="entry name" value="MFS_Exporter"/>
</dbReference>
<keyword evidence="4 6" id="KW-1133">Transmembrane helix</keyword>
<dbReference type="RefSeq" id="WP_245301697.1">
    <property type="nucleotide sequence ID" value="NZ_CP110224.1"/>
</dbReference>
<dbReference type="PANTHER" id="PTHR23531">
    <property type="entry name" value="QUINOLENE RESISTANCE PROTEIN NORA"/>
    <property type="match status" value="1"/>
</dbReference>
<sequence length="173" mass="18999">MSFFSLYALEREFTQVGLFFFLIAVASFVVRIVSGKLFDKYGPTIIIILGSLFSIVGLLLLYVAASDVMLLTAAVFYGFGFGAILPAIQTWCLNLVGEHEHEDATATFFNFFDLGIGGGSLILGLAVVATDSYQVIYIIAMLIYVVLLVIYMVHLIVKRKSVKYGGNNVQTNN</sequence>
<evidence type="ECO:0000256" key="3">
    <source>
        <dbReference type="ARBA" id="ARBA00022692"/>
    </source>
</evidence>
<evidence type="ECO:0000313" key="9">
    <source>
        <dbReference type="Proteomes" id="UP001519345"/>
    </source>
</evidence>
<dbReference type="InterPro" id="IPR020846">
    <property type="entry name" value="MFS_dom"/>
</dbReference>
<feature type="transmembrane region" description="Helical" evidence="6">
    <location>
        <begin position="45"/>
        <end position="65"/>
    </location>
</feature>
<dbReference type="InterPro" id="IPR011701">
    <property type="entry name" value="MFS"/>
</dbReference>
<evidence type="ECO:0000256" key="1">
    <source>
        <dbReference type="ARBA" id="ARBA00004651"/>
    </source>
</evidence>
<evidence type="ECO:0000256" key="5">
    <source>
        <dbReference type="ARBA" id="ARBA00023136"/>
    </source>
</evidence>
<dbReference type="Proteomes" id="UP001519345">
    <property type="component" value="Unassembled WGS sequence"/>
</dbReference>
<accession>A0ABS4IKR3</accession>
<organism evidence="8 9">
    <name type="scientific">Virgibacillus natechei</name>
    <dbReference type="NCBI Taxonomy" id="1216297"/>
    <lineage>
        <taxon>Bacteria</taxon>
        <taxon>Bacillati</taxon>
        <taxon>Bacillota</taxon>
        <taxon>Bacilli</taxon>
        <taxon>Bacillales</taxon>
        <taxon>Bacillaceae</taxon>
        <taxon>Virgibacillus</taxon>
    </lineage>
</organism>
<reference evidence="8 9" key="1">
    <citation type="submission" date="2021-03" db="EMBL/GenBank/DDBJ databases">
        <title>Genomic Encyclopedia of Type Strains, Phase IV (KMG-IV): sequencing the most valuable type-strain genomes for metagenomic binning, comparative biology and taxonomic classification.</title>
        <authorList>
            <person name="Goeker M."/>
        </authorList>
    </citation>
    <scope>NUCLEOTIDE SEQUENCE [LARGE SCALE GENOMIC DNA]</scope>
    <source>
        <strain evidence="8 9">DSM 25609</strain>
    </source>
</reference>
<protein>
    <submittedName>
        <fullName evidence="8">MFS family arabinose efflux permease</fullName>
    </submittedName>
</protein>
<evidence type="ECO:0000256" key="2">
    <source>
        <dbReference type="ARBA" id="ARBA00022448"/>
    </source>
</evidence>
<dbReference type="EMBL" id="JAGGKX010000028">
    <property type="protein sequence ID" value="MBP1971521.1"/>
    <property type="molecule type" value="Genomic_DNA"/>
</dbReference>
<evidence type="ECO:0000256" key="4">
    <source>
        <dbReference type="ARBA" id="ARBA00022989"/>
    </source>
</evidence>
<evidence type="ECO:0000259" key="7">
    <source>
        <dbReference type="PROSITE" id="PS50850"/>
    </source>
</evidence>
<dbReference type="SUPFAM" id="SSF103473">
    <property type="entry name" value="MFS general substrate transporter"/>
    <property type="match status" value="1"/>
</dbReference>
<feature type="transmembrane region" description="Helical" evidence="6">
    <location>
        <begin position="71"/>
        <end position="96"/>
    </location>
</feature>
<dbReference type="Pfam" id="PF07690">
    <property type="entry name" value="MFS_1"/>
    <property type="match status" value="1"/>
</dbReference>
<feature type="transmembrane region" description="Helical" evidence="6">
    <location>
        <begin position="13"/>
        <end position="33"/>
    </location>
</feature>
<dbReference type="PANTHER" id="PTHR23531:SF2">
    <property type="entry name" value="PERMEASE"/>
    <property type="match status" value="1"/>
</dbReference>
<keyword evidence="3 6" id="KW-0812">Transmembrane</keyword>
<feature type="transmembrane region" description="Helical" evidence="6">
    <location>
        <begin position="108"/>
        <end position="129"/>
    </location>
</feature>
<feature type="domain" description="Major facilitator superfamily (MFS) profile" evidence="7">
    <location>
        <begin position="1"/>
        <end position="173"/>
    </location>
</feature>
<dbReference type="PROSITE" id="PS50850">
    <property type="entry name" value="MFS"/>
    <property type="match status" value="1"/>
</dbReference>
<comment type="caution">
    <text evidence="8">The sequence shown here is derived from an EMBL/GenBank/DDBJ whole genome shotgun (WGS) entry which is preliminary data.</text>
</comment>
<keyword evidence="2" id="KW-0813">Transport</keyword>
<gene>
    <name evidence="8" type="ORF">J2Z83_003672</name>
</gene>
<evidence type="ECO:0000256" key="6">
    <source>
        <dbReference type="SAM" id="Phobius"/>
    </source>
</evidence>
<feature type="transmembrane region" description="Helical" evidence="6">
    <location>
        <begin position="135"/>
        <end position="157"/>
    </location>
</feature>
<keyword evidence="5 6" id="KW-0472">Membrane</keyword>
<dbReference type="Gene3D" id="1.20.1250.20">
    <property type="entry name" value="MFS general substrate transporter like domains"/>
    <property type="match status" value="1"/>
</dbReference>
<name>A0ABS4IKR3_9BACI</name>
<proteinExistence type="predicted"/>
<dbReference type="InterPro" id="IPR036259">
    <property type="entry name" value="MFS_trans_sf"/>
</dbReference>